<comment type="similarity">
    <text evidence="1">Belongs to the CBP3 family.</text>
</comment>
<dbReference type="PANTHER" id="PTHR12184:SF1">
    <property type="entry name" value="UBIQUINOL-CYTOCHROME-C REDUCTASE COMPLEX ASSEMBLY FACTOR 1"/>
    <property type="match status" value="1"/>
</dbReference>
<evidence type="ECO:0000256" key="2">
    <source>
        <dbReference type="SAM" id="MobiDB-lite"/>
    </source>
</evidence>
<sequence length="400" mass="45007">MLAARTQPNRALRSLPLLARAASSSSPAPTPTPAPTPPPPAKKKPAQPRVPPGFLPSMGPSKLPTSLPPSYMLGPRTPYTADKISPDIERLRGIAPEDVPKDFRDVKRPVTLPRWMHPWLMRVVPYLGYYSPRMTAIREASWMYRGIARRVMEEDEFLTVDCRLPPTFNTWFMVTNLYVWLLTTRLRALPPPHGRNFVQALVDHFFQDAEDRMRIILTPRCPERVLRTHLITAREQWSGMTLALDCGLVLGDMQLAGAVWRNIFDARGGKEVHVPGGGWEKNKNKLPKPEATVALENDLQAMRAAELELPRLLYCFVAFVRREIVRLEGVSDEKVLVSEVGEWSWVDDRAERIDIGRWEEEKGNEWEVEKVVSLPAGRGSQESPASSEMGDKSASGAPVP</sequence>
<dbReference type="OrthoDB" id="10253878at2759"/>
<evidence type="ECO:0000313" key="5">
    <source>
        <dbReference type="Proteomes" id="UP000076738"/>
    </source>
</evidence>
<feature type="region of interest" description="Disordered" evidence="2">
    <location>
        <begin position="371"/>
        <end position="400"/>
    </location>
</feature>
<dbReference type="InterPro" id="IPR021150">
    <property type="entry name" value="Ubiq_cyt_c_chap"/>
</dbReference>
<feature type="compositionally biased region" description="Low complexity" evidence="2">
    <location>
        <begin position="10"/>
        <end position="27"/>
    </location>
</feature>
<evidence type="ECO:0000256" key="1">
    <source>
        <dbReference type="ARBA" id="ARBA00006407"/>
    </source>
</evidence>
<feature type="compositionally biased region" description="Pro residues" evidence="2">
    <location>
        <begin position="28"/>
        <end position="40"/>
    </location>
</feature>
<dbReference type="Proteomes" id="UP000076738">
    <property type="component" value="Unassembled WGS sequence"/>
</dbReference>
<reference evidence="4 5" key="1">
    <citation type="journal article" date="2016" name="Mol. Biol. Evol.">
        <title>Comparative Genomics of Early-Diverging Mushroom-Forming Fungi Provides Insights into the Origins of Lignocellulose Decay Capabilities.</title>
        <authorList>
            <person name="Nagy L.G."/>
            <person name="Riley R."/>
            <person name="Tritt A."/>
            <person name="Adam C."/>
            <person name="Daum C."/>
            <person name="Floudas D."/>
            <person name="Sun H."/>
            <person name="Yadav J.S."/>
            <person name="Pangilinan J."/>
            <person name="Larsson K.H."/>
            <person name="Matsuura K."/>
            <person name="Barry K."/>
            <person name="Labutti K."/>
            <person name="Kuo R."/>
            <person name="Ohm R.A."/>
            <person name="Bhattacharya S.S."/>
            <person name="Shirouzu T."/>
            <person name="Yoshinaga Y."/>
            <person name="Martin F.M."/>
            <person name="Grigoriev I.V."/>
            <person name="Hibbett D.S."/>
        </authorList>
    </citation>
    <scope>NUCLEOTIDE SEQUENCE [LARGE SCALE GENOMIC DNA]</scope>
    <source>
        <strain evidence="4 5">TUFC12733</strain>
    </source>
</reference>
<dbReference type="EMBL" id="KV417280">
    <property type="protein sequence ID" value="KZO97414.1"/>
    <property type="molecule type" value="Genomic_DNA"/>
</dbReference>
<organism evidence="4 5">
    <name type="scientific">Calocera viscosa (strain TUFC12733)</name>
    <dbReference type="NCBI Taxonomy" id="1330018"/>
    <lineage>
        <taxon>Eukaryota</taxon>
        <taxon>Fungi</taxon>
        <taxon>Dikarya</taxon>
        <taxon>Basidiomycota</taxon>
        <taxon>Agaricomycotina</taxon>
        <taxon>Dacrymycetes</taxon>
        <taxon>Dacrymycetales</taxon>
        <taxon>Dacrymycetaceae</taxon>
        <taxon>Calocera</taxon>
    </lineage>
</organism>
<dbReference type="GO" id="GO:0034551">
    <property type="term" value="P:mitochondrial respiratory chain complex III assembly"/>
    <property type="evidence" value="ECO:0007669"/>
    <property type="project" value="TreeGrafter"/>
</dbReference>
<evidence type="ECO:0000313" key="4">
    <source>
        <dbReference type="EMBL" id="KZO97414.1"/>
    </source>
</evidence>
<protein>
    <recommendedName>
        <fullName evidence="3">Ubiquinol-cytochrome c chaperone domain-containing protein</fullName>
    </recommendedName>
</protein>
<keyword evidence="5" id="KW-1185">Reference proteome</keyword>
<dbReference type="AlphaFoldDB" id="A0A167N754"/>
<accession>A0A167N754</accession>
<dbReference type="InterPro" id="IPR007129">
    <property type="entry name" value="Ubiqinol_cyt_c_chaperone_CPB3"/>
</dbReference>
<feature type="domain" description="Ubiquinol-cytochrome c chaperone" evidence="3">
    <location>
        <begin position="161"/>
        <end position="280"/>
    </location>
</feature>
<dbReference type="GO" id="GO:0005739">
    <property type="term" value="C:mitochondrion"/>
    <property type="evidence" value="ECO:0007669"/>
    <property type="project" value="TreeGrafter"/>
</dbReference>
<proteinExistence type="inferred from homology"/>
<dbReference type="STRING" id="1330018.A0A167N754"/>
<gene>
    <name evidence="4" type="ORF">CALVIDRAFT_536425</name>
</gene>
<feature type="region of interest" description="Disordered" evidence="2">
    <location>
        <begin position="1"/>
        <end position="78"/>
    </location>
</feature>
<name>A0A167N754_CALVF</name>
<dbReference type="PANTHER" id="PTHR12184">
    <property type="entry name" value="UBIQUINOL-CYTOCHROME C REDUCTASE COMPLEX ASSEMBLY FACTOR 1 FAMILY MEMBER"/>
    <property type="match status" value="1"/>
</dbReference>
<dbReference type="Pfam" id="PF03981">
    <property type="entry name" value="Ubiq_cyt_C_chap"/>
    <property type="match status" value="1"/>
</dbReference>
<evidence type="ECO:0000259" key="3">
    <source>
        <dbReference type="Pfam" id="PF03981"/>
    </source>
</evidence>